<dbReference type="Proteomes" id="UP001497382">
    <property type="component" value="Unassembled WGS sequence"/>
</dbReference>
<name>A0AAV1ZJL5_9ARAC</name>
<evidence type="ECO:0000313" key="3">
    <source>
        <dbReference type="Proteomes" id="UP001497382"/>
    </source>
</evidence>
<feature type="compositionally biased region" description="Basic and acidic residues" evidence="1">
    <location>
        <begin position="1"/>
        <end position="28"/>
    </location>
</feature>
<feature type="region of interest" description="Disordered" evidence="1">
    <location>
        <begin position="1"/>
        <end position="40"/>
    </location>
</feature>
<gene>
    <name evidence="2" type="ORF">LARSCL_LOCUS5968</name>
</gene>
<dbReference type="AlphaFoldDB" id="A0AAV1ZJL5"/>
<keyword evidence="3" id="KW-1185">Reference proteome</keyword>
<organism evidence="2 3">
    <name type="scientific">Larinioides sclopetarius</name>
    <dbReference type="NCBI Taxonomy" id="280406"/>
    <lineage>
        <taxon>Eukaryota</taxon>
        <taxon>Metazoa</taxon>
        <taxon>Ecdysozoa</taxon>
        <taxon>Arthropoda</taxon>
        <taxon>Chelicerata</taxon>
        <taxon>Arachnida</taxon>
        <taxon>Araneae</taxon>
        <taxon>Araneomorphae</taxon>
        <taxon>Entelegynae</taxon>
        <taxon>Araneoidea</taxon>
        <taxon>Araneidae</taxon>
        <taxon>Larinioides</taxon>
    </lineage>
</organism>
<accession>A0AAV1ZJL5</accession>
<protein>
    <submittedName>
        <fullName evidence="2">Uncharacterized protein</fullName>
    </submittedName>
</protein>
<proteinExistence type="predicted"/>
<dbReference type="EMBL" id="CAXIEN010000056">
    <property type="protein sequence ID" value="CAL1271708.1"/>
    <property type="molecule type" value="Genomic_DNA"/>
</dbReference>
<reference evidence="2 3" key="1">
    <citation type="submission" date="2024-04" db="EMBL/GenBank/DDBJ databases">
        <authorList>
            <person name="Rising A."/>
            <person name="Reimegard J."/>
            <person name="Sonavane S."/>
            <person name="Akerstrom W."/>
            <person name="Nylinder S."/>
            <person name="Hedman E."/>
            <person name="Kallberg Y."/>
        </authorList>
    </citation>
    <scope>NUCLEOTIDE SEQUENCE [LARGE SCALE GENOMIC DNA]</scope>
</reference>
<sequence>MVLQLLERDQKKPPKENAATKESEDKEGLGSISANKSKSL</sequence>
<evidence type="ECO:0000313" key="2">
    <source>
        <dbReference type="EMBL" id="CAL1271708.1"/>
    </source>
</evidence>
<evidence type="ECO:0000256" key="1">
    <source>
        <dbReference type="SAM" id="MobiDB-lite"/>
    </source>
</evidence>
<comment type="caution">
    <text evidence="2">The sequence shown here is derived from an EMBL/GenBank/DDBJ whole genome shotgun (WGS) entry which is preliminary data.</text>
</comment>